<organism evidence="9">
    <name type="scientific">marine sediment metagenome</name>
    <dbReference type="NCBI Taxonomy" id="412755"/>
    <lineage>
        <taxon>unclassified sequences</taxon>
        <taxon>metagenomes</taxon>
        <taxon>ecological metagenomes</taxon>
    </lineage>
</organism>
<dbReference type="Pfam" id="PF00584">
    <property type="entry name" value="SecE"/>
    <property type="match status" value="1"/>
</dbReference>
<evidence type="ECO:0000256" key="7">
    <source>
        <dbReference type="ARBA" id="ARBA00023136"/>
    </source>
</evidence>
<reference evidence="9" key="1">
    <citation type="journal article" date="2014" name="Front. Microbiol.">
        <title>High frequency of phylogenetically diverse reductive dehalogenase-homologous genes in deep subseafloor sedimentary metagenomes.</title>
        <authorList>
            <person name="Kawai M."/>
            <person name="Futagami T."/>
            <person name="Toyoda A."/>
            <person name="Takaki Y."/>
            <person name="Nishi S."/>
            <person name="Hori S."/>
            <person name="Arai W."/>
            <person name="Tsubouchi T."/>
            <person name="Morono Y."/>
            <person name="Uchiyama I."/>
            <person name="Ito T."/>
            <person name="Fujiyama A."/>
            <person name="Inagaki F."/>
            <person name="Takami H."/>
        </authorList>
    </citation>
    <scope>NUCLEOTIDE SEQUENCE</scope>
    <source>
        <strain evidence="9">Expedition CK06-06</strain>
    </source>
</reference>
<dbReference type="AlphaFoldDB" id="X1H7W7"/>
<evidence type="ECO:0008006" key="10">
    <source>
        <dbReference type="Google" id="ProtNLM"/>
    </source>
</evidence>
<comment type="caution">
    <text evidence="9">The sequence shown here is derived from an EMBL/GenBank/DDBJ whole genome shotgun (WGS) entry which is preliminary data.</text>
</comment>
<evidence type="ECO:0000256" key="5">
    <source>
        <dbReference type="ARBA" id="ARBA00022989"/>
    </source>
</evidence>
<dbReference type="GO" id="GO:0006605">
    <property type="term" value="P:protein targeting"/>
    <property type="evidence" value="ECO:0007669"/>
    <property type="project" value="InterPro"/>
</dbReference>
<gene>
    <name evidence="9" type="ORF">S03H2_44739</name>
</gene>
<dbReference type="Gene3D" id="1.20.5.1030">
    <property type="entry name" value="Preprotein translocase secy subunit"/>
    <property type="match status" value="1"/>
</dbReference>
<keyword evidence="5 8" id="KW-1133">Transmembrane helix</keyword>
<evidence type="ECO:0000256" key="1">
    <source>
        <dbReference type="ARBA" id="ARBA00004370"/>
    </source>
</evidence>
<evidence type="ECO:0000313" key="9">
    <source>
        <dbReference type="EMBL" id="GAH65457.1"/>
    </source>
</evidence>
<evidence type="ECO:0000256" key="4">
    <source>
        <dbReference type="ARBA" id="ARBA00022927"/>
    </source>
</evidence>
<proteinExistence type="predicted"/>
<dbReference type="InterPro" id="IPR038379">
    <property type="entry name" value="SecE_sf"/>
</dbReference>
<feature type="transmembrane region" description="Helical" evidence="8">
    <location>
        <begin position="32"/>
        <end position="52"/>
    </location>
</feature>
<dbReference type="EMBL" id="BARU01027992">
    <property type="protein sequence ID" value="GAH65457.1"/>
    <property type="molecule type" value="Genomic_DNA"/>
</dbReference>
<dbReference type="NCBIfam" id="TIGR00964">
    <property type="entry name" value="secE_bact"/>
    <property type="match status" value="1"/>
</dbReference>
<comment type="subcellular location">
    <subcellularLocation>
        <location evidence="1">Membrane</location>
    </subcellularLocation>
</comment>
<dbReference type="InterPro" id="IPR005807">
    <property type="entry name" value="SecE_bac"/>
</dbReference>
<keyword evidence="6" id="KW-0811">Translocation</keyword>
<name>X1H7W7_9ZZZZ</name>
<keyword evidence="2" id="KW-0813">Transport</keyword>
<evidence type="ECO:0000256" key="2">
    <source>
        <dbReference type="ARBA" id="ARBA00022448"/>
    </source>
</evidence>
<keyword evidence="3 8" id="KW-0812">Transmembrane</keyword>
<dbReference type="GO" id="GO:0009306">
    <property type="term" value="P:protein secretion"/>
    <property type="evidence" value="ECO:0007669"/>
    <property type="project" value="InterPro"/>
</dbReference>
<sequence>IFWLMNKPTVADFMIAAEGEMKKVSWSSRREIAVSTFIVIVVVILVAMLLGVTDLSFRMFFDWFL</sequence>
<evidence type="ECO:0000256" key="6">
    <source>
        <dbReference type="ARBA" id="ARBA00023010"/>
    </source>
</evidence>
<dbReference type="GO" id="GO:0006886">
    <property type="term" value="P:intracellular protein transport"/>
    <property type="evidence" value="ECO:0007669"/>
    <property type="project" value="InterPro"/>
</dbReference>
<protein>
    <recommendedName>
        <fullName evidence="10">Preprotein translocase subunit SecE</fullName>
    </recommendedName>
</protein>
<dbReference type="GO" id="GO:0016020">
    <property type="term" value="C:membrane"/>
    <property type="evidence" value="ECO:0007669"/>
    <property type="project" value="UniProtKB-SubCell"/>
</dbReference>
<dbReference type="GO" id="GO:0008320">
    <property type="term" value="F:protein transmembrane transporter activity"/>
    <property type="evidence" value="ECO:0007669"/>
    <property type="project" value="InterPro"/>
</dbReference>
<keyword evidence="4" id="KW-0653">Protein transport</keyword>
<evidence type="ECO:0000256" key="3">
    <source>
        <dbReference type="ARBA" id="ARBA00022692"/>
    </source>
</evidence>
<evidence type="ECO:0000256" key="8">
    <source>
        <dbReference type="SAM" id="Phobius"/>
    </source>
</evidence>
<feature type="non-terminal residue" evidence="9">
    <location>
        <position position="1"/>
    </location>
</feature>
<keyword evidence="7 8" id="KW-0472">Membrane</keyword>
<accession>X1H7W7</accession>
<dbReference type="InterPro" id="IPR001901">
    <property type="entry name" value="Translocase_SecE/Sec61-g"/>
</dbReference>